<sequence length="96" mass="10942">MGNYDRNVEQLKRTTAVSVSFENNKNQISIGEYFQDVYAPERAIPPPYCNAAKDWREPEDGRGRDSGVRRREKSLYVPAAHVALSASSQELRRRGN</sequence>
<dbReference type="EMBL" id="JYDU01000356">
    <property type="protein sequence ID" value="KRX86596.1"/>
    <property type="molecule type" value="Genomic_DNA"/>
</dbReference>
<dbReference type="Proteomes" id="UP000054815">
    <property type="component" value="Unassembled WGS sequence"/>
</dbReference>
<proteinExistence type="predicted"/>
<accession>A0A0V0XFE3</accession>
<dbReference type="AlphaFoldDB" id="A0A0V0XFE3"/>
<reference evidence="2 3" key="1">
    <citation type="submission" date="2015-01" db="EMBL/GenBank/DDBJ databases">
        <title>Evolution of Trichinella species and genotypes.</title>
        <authorList>
            <person name="Korhonen P.K."/>
            <person name="Edoardo P."/>
            <person name="Giuseppe L.R."/>
            <person name="Gasser R.B."/>
        </authorList>
    </citation>
    <scope>NUCLEOTIDE SEQUENCE [LARGE SCALE GENOMIC DNA]</scope>
    <source>
        <strain evidence="2">ISS141</strain>
    </source>
</reference>
<protein>
    <submittedName>
        <fullName evidence="2">Uncharacterized protein</fullName>
    </submittedName>
</protein>
<gene>
    <name evidence="2" type="ORF">T4E_5172</name>
</gene>
<feature type="compositionally biased region" description="Basic and acidic residues" evidence="1">
    <location>
        <begin position="53"/>
        <end position="69"/>
    </location>
</feature>
<evidence type="ECO:0000256" key="1">
    <source>
        <dbReference type="SAM" id="MobiDB-lite"/>
    </source>
</evidence>
<evidence type="ECO:0000313" key="2">
    <source>
        <dbReference type="EMBL" id="KRX86596.1"/>
    </source>
</evidence>
<feature type="region of interest" description="Disordered" evidence="1">
    <location>
        <begin position="49"/>
        <end position="73"/>
    </location>
</feature>
<organism evidence="2 3">
    <name type="scientific">Trichinella pseudospiralis</name>
    <name type="common">Parasitic roundworm</name>
    <dbReference type="NCBI Taxonomy" id="6337"/>
    <lineage>
        <taxon>Eukaryota</taxon>
        <taxon>Metazoa</taxon>
        <taxon>Ecdysozoa</taxon>
        <taxon>Nematoda</taxon>
        <taxon>Enoplea</taxon>
        <taxon>Dorylaimia</taxon>
        <taxon>Trichinellida</taxon>
        <taxon>Trichinellidae</taxon>
        <taxon>Trichinella</taxon>
    </lineage>
</organism>
<name>A0A0V0XFE3_TRIPS</name>
<evidence type="ECO:0000313" key="3">
    <source>
        <dbReference type="Proteomes" id="UP000054815"/>
    </source>
</evidence>
<comment type="caution">
    <text evidence="2">The sequence shown here is derived from an EMBL/GenBank/DDBJ whole genome shotgun (WGS) entry which is preliminary data.</text>
</comment>